<dbReference type="InParanoid" id="E9I6T7"/>
<evidence type="ECO:0000313" key="1">
    <source>
        <dbReference type="EMBL" id="EFX60293.1"/>
    </source>
</evidence>
<dbReference type="eggNOG" id="ENOG502SVB4">
    <property type="taxonomic scope" value="Eukaryota"/>
</dbReference>
<dbReference type="HOGENOM" id="CLU_910797_0_0_1"/>
<dbReference type="AlphaFoldDB" id="E9I6T7"/>
<dbReference type="Proteomes" id="UP000000305">
    <property type="component" value="Unassembled WGS sequence"/>
</dbReference>
<evidence type="ECO:0000313" key="2">
    <source>
        <dbReference type="Proteomes" id="UP000000305"/>
    </source>
</evidence>
<dbReference type="EMBL" id="GL736697">
    <property type="protein sequence ID" value="EFX60293.1"/>
    <property type="molecule type" value="Genomic_DNA"/>
</dbReference>
<proteinExistence type="predicted"/>
<accession>E9I6T7</accession>
<feature type="non-terminal residue" evidence="1">
    <location>
        <position position="306"/>
    </location>
</feature>
<protein>
    <submittedName>
        <fullName evidence="1">Uncharacterized protein</fullName>
    </submittedName>
</protein>
<keyword evidence="2" id="KW-1185">Reference proteome</keyword>
<name>E9I6T7_DAPPU</name>
<gene>
    <name evidence="1" type="ORF">DAPPUDRAFT_124675</name>
</gene>
<reference evidence="1 2" key="1">
    <citation type="journal article" date="2011" name="Science">
        <title>The ecoresponsive genome of Daphnia pulex.</title>
        <authorList>
            <person name="Colbourne J.K."/>
            <person name="Pfrender M.E."/>
            <person name="Gilbert D."/>
            <person name="Thomas W.K."/>
            <person name="Tucker A."/>
            <person name="Oakley T.H."/>
            <person name="Tokishita S."/>
            <person name="Aerts A."/>
            <person name="Arnold G.J."/>
            <person name="Basu M.K."/>
            <person name="Bauer D.J."/>
            <person name="Caceres C.E."/>
            <person name="Carmel L."/>
            <person name="Casola C."/>
            <person name="Choi J.H."/>
            <person name="Detter J.C."/>
            <person name="Dong Q."/>
            <person name="Dusheyko S."/>
            <person name="Eads B.D."/>
            <person name="Frohlich T."/>
            <person name="Geiler-Samerotte K.A."/>
            <person name="Gerlach D."/>
            <person name="Hatcher P."/>
            <person name="Jogdeo S."/>
            <person name="Krijgsveld J."/>
            <person name="Kriventseva E.V."/>
            <person name="Kultz D."/>
            <person name="Laforsch C."/>
            <person name="Lindquist E."/>
            <person name="Lopez J."/>
            <person name="Manak J.R."/>
            <person name="Muller J."/>
            <person name="Pangilinan J."/>
            <person name="Patwardhan R.P."/>
            <person name="Pitluck S."/>
            <person name="Pritham E.J."/>
            <person name="Rechtsteiner A."/>
            <person name="Rho M."/>
            <person name="Rogozin I.B."/>
            <person name="Sakarya O."/>
            <person name="Salamov A."/>
            <person name="Schaack S."/>
            <person name="Shapiro H."/>
            <person name="Shiga Y."/>
            <person name="Skalitzky C."/>
            <person name="Smith Z."/>
            <person name="Souvorov A."/>
            <person name="Sung W."/>
            <person name="Tang Z."/>
            <person name="Tsuchiya D."/>
            <person name="Tu H."/>
            <person name="Vos H."/>
            <person name="Wang M."/>
            <person name="Wolf Y.I."/>
            <person name="Yamagata H."/>
            <person name="Yamada T."/>
            <person name="Ye Y."/>
            <person name="Shaw J.R."/>
            <person name="Andrews J."/>
            <person name="Crease T.J."/>
            <person name="Tang H."/>
            <person name="Lucas S.M."/>
            <person name="Robertson H.M."/>
            <person name="Bork P."/>
            <person name="Koonin E.V."/>
            <person name="Zdobnov E.M."/>
            <person name="Grigoriev I.V."/>
            <person name="Lynch M."/>
            <person name="Boore J.L."/>
        </authorList>
    </citation>
    <scope>NUCLEOTIDE SEQUENCE [LARGE SCALE GENOMIC DNA]</scope>
</reference>
<sequence>MDGVERQKVALAYELAFVGDAKSFDVKKPIAKQFKIVPAKRGKVAVFFPAEKETSGLRFHLHAPFIPELSRASIKSSPENLPLFEQLSAVAAKSLHEIKALGLLTGEFLSTLPNNDDPLPKQYAVIRDAILNEMRTKSLVPTYGGEFAPAKRLFQARASLRSLLSPEDLAFVTGREDQPQWSISAPQKNSNQDRFLSSLGINTWDAEKLKSFFEANAREAHSFYNDSKLDLKVLKWLTTKSEEWLQNLYALLYKHCEDEDYGYLPDVHFVKLESGEWGKGATAYFRTDAFSADDRLNYVNKAILIA</sequence>
<organism evidence="1 2">
    <name type="scientific">Daphnia pulex</name>
    <name type="common">Water flea</name>
    <dbReference type="NCBI Taxonomy" id="6669"/>
    <lineage>
        <taxon>Eukaryota</taxon>
        <taxon>Metazoa</taxon>
        <taxon>Ecdysozoa</taxon>
        <taxon>Arthropoda</taxon>
        <taxon>Crustacea</taxon>
        <taxon>Branchiopoda</taxon>
        <taxon>Diplostraca</taxon>
        <taxon>Cladocera</taxon>
        <taxon>Anomopoda</taxon>
        <taxon>Daphniidae</taxon>
        <taxon>Daphnia</taxon>
    </lineage>
</organism>
<dbReference type="KEGG" id="dpx:DAPPUDRAFT_124675"/>